<gene>
    <name evidence="7" type="ORF">F9B74_08930</name>
</gene>
<comment type="caution">
    <text evidence="7">The sequence shown here is derived from an EMBL/GenBank/DDBJ whole genome shotgun (WGS) entry which is preliminary data.</text>
</comment>
<evidence type="ECO:0000256" key="2">
    <source>
        <dbReference type="ARBA" id="ARBA00022475"/>
    </source>
</evidence>
<organism evidence="7 8">
    <name type="scientific">Pelistega ratti</name>
    <dbReference type="NCBI Taxonomy" id="2652177"/>
    <lineage>
        <taxon>Bacteria</taxon>
        <taxon>Pseudomonadati</taxon>
        <taxon>Pseudomonadota</taxon>
        <taxon>Betaproteobacteria</taxon>
        <taxon>Burkholderiales</taxon>
        <taxon>Alcaligenaceae</taxon>
        <taxon>Pelistega</taxon>
    </lineage>
</organism>
<name>A0A6L9Y7E3_9BURK</name>
<accession>A0A6L9Y7E3</accession>
<dbReference type="Pfam" id="PF03279">
    <property type="entry name" value="Lip_A_acyltrans"/>
    <property type="match status" value="1"/>
</dbReference>
<evidence type="ECO:0000256" key="4">
    <source>
        <dbReference type="ARBA" id="ARBA00022679"/>
    </source>
</evidence>
<keyword evidence="4 7" id="KW-0808">Transferase</keyword>
<evidence type="ECO:0000256" key="5">
    <source>
        <dbReference type="ARBA" id="ARBA00023136"/>
    </source>
</evidence>
<keyword evidence="3" id="KW-0997">Cell inner membrane</keyword>
<dbReference type="InterPro" id="IPR004960">
    <property type="entry name" value="LipA_acyltrans"/>
</dbReference>
<evidence type="ECO:0000313" key="8">
    <source>
        <dbReference type="Proteomes" id="UP000477651"/>
    </source>
</evidence>
<dbReference type="NCBIfam" id="NF006487">
    <property type="entry name" value="PRK08905.1"/>
    <property type="match status" value="1"/>
</dbReference>
<reference evidence="7 8" key="1">
    <citation type="submission" date="2020-02" db="EMBL/GenBank/DDBJ databases">
        <title>Pelistega sp. NLN82 were isolated from wild rodents of the Hainan Island.</title>
        <authorList>
            <person name="Niu N."/>
            <person name="Zhou J."/>
        </authorList>
    </citation>
    <scope>NUCLEOTIDE SEQUENCE [LARGE SCALE GENOMIC DNA]</scope>
    <source>
        <strain evidence="7 8">NLN82</strain>
    </source>
</reference>
<dbReference type="GO" id="GO:0009247">
    <property type="term" value="P:glycolipid biosynthetic process"/>
    <property type="evidence" value="ECO:0007669"/>
    <property type="project" value="UniProtKB-ARBA"/>
</dbReference>
<dbReference type="PANTHER" id="PTHR30606:SF10">
    <property type="entry name" value="PHOSPHATIDYLINOSITOL MANNOSIDE ACYLTRANSFERASE"/>
    <property type="match status" value="1"/>
</dbReference>
<evidence type="ECO:0000313" key="7">
    <source>
        <dbReference type="EMBL" id="NEN76432.1"/>
    </source>
</evidence>
<keyword evidence="8" id="KW-1185">Reference proteome</keyword>
<proteinExistence type="predicted"/>
<evidence type="ECO:0000256" key="3">
    <source>
        <dbReference type="ARBA" id="ARBA00022519"/>
    </source>
</evidence>
<evidence type="ECO:0000256" key="1">
    <source>
        <dbReference type="ARBA" id="ARBA00004533"/>
    </source>
</evidence>
<dbReference type="PIRSF" id="PIRSF026649">
    <property type="entry name" value="MsbB"/>
    <property type="match status" value="1"/>
</dbReference>
<dbReference type="CDD" id="cd07984">
    <property type="entry name" value="LPLAT_LABLAT-like"/>
    <property type="match status" value="1"/>
</dbReference>
<keyword evidence="6 7" id="KW-0012">Acyltransferase</keyword>
<protein>
    <submittedName>
        <fullName evidence="7">Lysophospholipid acyltransferase family protein</fullName>
    </submittedName>
</protein>
<evidence type="ECO:0000256" key="6">
    <source>
        <dbReference type="ARBA" id="ARBA00023315"/>
    </source>
</evidence>
<sequence>MIFLLKIWSLIPLRLLQGMGSALGLLVFYLSPRYGNRIREHAIQAGYAEAAFHREAAKQIGQMFAEIPKVWFRGKECLQKVRVANPDYLAQLRENKAQSVIFITPHLGCFEICARYLAQQKPITVMYRKARRDFFEPVMKNARDASGLVALPADFSGVRGFLKTLRQGGDIGLLPDQAPSNPDGVWVKFFDRPAYTITLPGKLAKQTGAKVVMVAGIRLPNGQGWELVFRDGPDLQDLDNEAQAQAMNTALEDLIRLAPTQYLWSYNRYKSTPYSSCPEEMKKEWEAKYGRE</sequence>
<dbReference type="GO" id="GO:0016746">
    <property type="term" value="F:acyltransferase activity"/>
    <property type="evidence" value="ECO:0007669"/>
    <property type="project" value="UniProtKB-KW"/>
</dbReference>
<dbReference type="PANTHER" id="PTHR30606">
    <property type="entry name" value="LIPID A BIOSYNTHESIS LAUROYL ACYLTRANSFERASE"/>
    <property type="match status" value="1"/>
</dbReference>
<comment type="subcellular location">
    <subcellularLocation>
        <location evidence="1">Cell inner membrane</location>
    </subcellularLocation>
</comment>
<dbReference type="AlphaFoldDB" id="A0A6L9Y7E3"/>
<dbReference type="Proteomes" id="UP000477651">
    <property type="component" value="Unassembled WGS sequence"/>
</dbReference>
<dbReference type="RefSeq" id="WP_159991388.1">
    <property type="nucleotide sequence ID" value="NZ_CP047165.1"/>
</dbReference>
<keyword evidence="2" id="KW-1003">Cell membrane</keyword>
<dbReference type="EMBL" id="JAAGYR010000019">
    <property type="protein sequence ID" value="NEN76432.1"/>
    <property type="molecule type" value="Genomic_DNA"/>
</dbReference>
<keyword evidence="5" id="KW-0472">Membrane</keyword>
<dbReference type="GO" id="GO:0005886">
    <property type="term" value="C:plasma membrane"/>
    <property type="evidence" value="ECO:0007669"/>
    <property type="project" value="UniProtKB-SubCell"/>
</dbReference>